<name>A0ABN8M8J4_9CNID</name>
<dbReference type="EMBL" id="CALNXI010000289">
    <property type="protein sequence ID" value="CAH3024100.1"/>
    <property type="molecule type" value="Genomic_DNA"/>
</dbReference>
<evidence type="ECO:0000313" key="2">
    <source>
        <dbReference type="Proteomes" id="UP001159427"/>
    </source>
</evidence>
<organism evidence="1 2">
    <name type="scientific">Porites evermanni</name>
    <dbReference type="NCBI Taxonomy" id="104178"/>
    <lineage>
        <taxon>Eukaryota</taxon>
        <taxon>Metazoa</taxon>
        <taxon>Cnidaria</taxon>
        <taxon>Anthozoa</taxon>
        <taxon>Hexacorallia</taxon>
        <taxon>Scleractinia</taxon>
        <taxon>Fungiina</taxon>
        <taxon>Poritidae</taxon>
        <taxon>Porites</taxon>
    </lineage>
</organism>
<keyword evidence="2" id="KW-1185">Reference proteome</keyword>
<protein>
    <submittedName>
        <fullName evidence="1">Uncharacterized protein</fullName>
    </submittedName>
</protein>
<comment type="caution">
    <text evidence="1">The sequence shown here is derived from an EMBL/GenBank/DDBJ whole genome shotgun (WGS) entry which is preliminary data.</text>
</comment>
<dbReference type="Proteomes" id="UP001159427">
    <property type="component" value="Unassembled WGS sequence"/>
</dbReference>
<gene>
    <name evidence="1" type="ORF">PEVE_00021592</name>
</gene>
<proteinExistence type="predicted"/>
<sequence>MDEVDNTADRNLGLKKRGSFTTGDAEVGIVCVPLCDVFNLDKLLLDGLEIKIKIDLNSRVLNHTETDLFNGLIPQCIIFGMVRNDAYNGNLGRNPFNFQLFDLNAVRLTVNGEEMPYSGIGLIGCKKIDGYNTLFSDSGDMNCGHGTDIDREEWEQG</sequence>
<reference evidence="1 2" key="1">
    <citation type="submission" date="2022-05" db="EMBL/GenBank/DDBJ databases">
        <authorList>
            <consortium name="Genoscope - CEA"/>
            <person name="William W."/>
        </authorList>
    </citation>
    <scope>NUCLEOTIDE SEQUENCE [LARGE SCALE GENOMIC DNA]</scope>
</reference>
<evidence type="ECO:0000313" key="1">
    <source>
        <dbReference type="EMBL" id="CAH3024100.1"/>
    </source>
</evidence>
<accession>A0ABN8M8J4</accession>